<dbReference type="EC" id="2.7.7.7" evidence="1"/>
<organism evidence="11 12">
    <name type="scientific">Paenibacillus lutrae</name>
    <dbReference type="NCBI Taxonomy" id="2078573"/>
    <lineage>
        <taxon>Bacteria</taxon>
        <taxon>Bacillati</taxon>
        <taxon>Bacillota</taxon>
        <taxon>Bacilli</taxon>
        <taxon>Bacillales</taxon>
        <taxon>Paenibacillaceae</taxon>
        <taxon>Paenibacillus</taxon>
    </lineage>
</organism>
<dbReference type="Gene3D" id="1.20.272.10">
    <property type="match status" value="1"/>
</dbReference>
<dbReference type="PANTHER" id="PTHR34388">
    <property type="entry name" value="DNA POLYMERASE III SUBUNIT DELTA"/>
    <property type="match status" value="1"/>
</dbReference>
<accession>A0A7X3JYT4</accession>
<dbReference type="Pfam" id="PF21694">
    <property type="entry name" value="DNA_pol3_delta_C"/>
    <property type="match status" value="1"/>
</dbReference>
<dbReference type="Gene3D" id="3.40.50.300">
    <property type="entry name" value="P-loop containing nucleotide triphosphate hydrolases"/>
    <property type="match status" value="1"/>
</dbReference>
<keyword evidence="12" id="KW-1185">Reference proteome</keyword>
<evidence type="ECO:0000256" key="1">
    <source>
        <dbReference type="ARBA" id="ARBA00012417"/>
    </source>
</evidence>
<keyword evidence="3 11" id="KW-0808">Transferase</keyword>
<dbReference type="GO" id="GO:0003677">
    <property type="term" value="F:DNA binding"/>
    <property type="evidence" value="ECO:0007669"/>
    <property type="project" value="InterPro"/>
</dbReference>
<dbReference type="InterPro" id="IPR048466">
    <property type="entry name" value="DNA_pol3_delta-like_C"/>
</dbReference>
<dbReference type="Proteomes" id="UP000490800">
    <property type="component" value="Unassembled WGS sequence"/>
</dbReference>
<evidence type="ECO:0000256" key="6">
    <source>
        <dbReference type="ARBA" id="ARBA00022932"/>
    </source>
</evidence>
<keyword evidence="5" id="KW-0235">DNA replication</keyword>
<gene>
    <name evidence="11" type="primary">holA</name>
    <name evidence="11" type="ORF">EDM21_08070</name>
</gene>
<dbReference type="InterPro" id="IPR005790">
    <property type="entry name" value="DNA_polIII_delta"/>
</dbReference>
<dbReference type="Gene3D" id="1.10.8.60">
    <property type="match status" value="1"/>
</dbReference>
<evidence type="ECO:0000259" key="9">
    <source>
        <dbReference type="Pfam" id="PF06144"/>
    </source>
</evidence>
<dbReference type="InterPro" id="IPR027417">
    <property type="entry name" value="P-loop_NTPase"/>
</dbReference>
<comment type="caution">
    <text evidence="11">The sequence shown here is derived from an EMBL/GenBank/DDBJ whole genome shotgun (WGS) entry which is preliminary data.</text>
</comment>
<evidence type="ECO:0000313" key="12">
    <source>
        <dbReference type="Proteomes" id="UP000490800"/>
    </source>
</evidence>
<evidence type="ECO:0000259" key="10">
    <source>
        <dbReference type="Pfam" id="PF21694"/>
    </source>
</evidence>
<dbReference type="SUPFAM" id="SSF52540">
    <property type="entry name" value="P-loop containing nucleoside triphosphate hydrolases"/>
    <property type="match status" value="1"/>
</dbReference>
<dbReference type="RefSeq" id="WP_157334476.1">
    <property type="nucleotide sequence ID" value="NZ_RHLK01000003.1"/>
</dbReference>
<dbReference type="GO" id="GO:0006261">
    <property type="term" value="P:DNA-templated DNA replication"/>
    <property type="evidence" value="ECO:0007669"/>
    <property type="project" value="TreeGrafter"/>
</dbReference>
<sequence>MDYKQALKQIDEGRFEPVYVCYGSESYLIRQFIRRISDKMIEPEHRDFAVSKYDLTETSVQNVIADAETLPFMVPRKLITAGNAQFFTGSKDSGKVEHQLDRLTEYLQSPVDYTVLIFMVQADKLDERKKIVKLLKEKNVLVPCLPLTAEELQQWVRREAKREDVTLTDRAAEQLVLYTGGHLQTLAAEMEKIALNVGRGGTVTEELIEALVVRSTEQNVFILIEQVVQLRLDKAFALLEELLKQREEPIKIVMLMARQFRIMLQVKELSKQSYSHQQIAGQLGLHPYAVKVAEGQARAYDTEKLSRIISQLSDLDFKMKSGGIDKVLGLELFLLGLAV</sequence>
<feature type="domain" description="DNA polymerase III delta N-terminal" evidence="9">
    <location>
        <begin position="19"/>
        <end position="144"/>
    </location>
</feature>
<keyword evidence="6" id="KW-0239">DNA-directed DNA polymerase</keyword>
<reference evidence="11 12" key="1">
    <citation type="journal article" date="2019" name="Microorganisms">
        <title>Paenibacillus lutrae sp. nov., A Chitinolytic Species Isolated from A River Otter in Castril Natural Park, Granada, Spain.</title>
        <authorList>
            <person name="Rodriguez M."/>
            <person name="Reina J.C."/>
            <person name="Bejar V."/>
            <person name="Llamas I."/>
        </authorList>
    </citation>
    <scope>NUCLEOTIDE SEQUENCE [LARGE SCALE GENOMIC DNA]</scope>
    <source>
        <strain evidence="11 12">N10</strain>
    </source>
</reference>
<proteinExistence type="inferred from homology"/>
<dbReference type="NCBIfam" id="TIGR01128">
    <property type="entry name" value="holA"/>
    <property type="match status" value="1"/>
</dbReference>
<evidence type="ECO:0000256" key="8">
    <source>
        <dbReference type="ARBA" id="ARBA00049244"/>
    </source>
</evidence>
<dbReference type="GO" id="GO:0003887">
    <property type="term" value="F:DNA-directed DNA polymerase activity"/>
    <property type="evidence" value="ECO:0007669"/>
    <property type="project" value="UniProtKB-KW"/>
</dbReference>
<dbReference type="InterPro" id="IPR008921">
    <property type="entry name" value="DNA_pol3_clamp-load_cplx_C"/>
</dbReference>
<evidence type="ECO:0000256" key="4">
    <source>
        <dbReference type="ARBA" id="ARBA00022695"/>
    </source>
</evidence>
<evidence type="ECO:0000256" key="3">
    <source>
        <dbReference type="ARBA" id="ARBA00022679"/>
    </source>
</evidence>
<dbReference type="EMBL" id="RHLK01000003">
    <property type="protein sequence ID" value="MVO99483.1"/>
    <property type="molecule type" value="Genomic_DNA"/>
</dbReference>
<comment type="catalytic activity">
    <reaction evidence="8">
        <text>DNA(n) + a 2'-deoxyribonucleoside 5'-triphosphate = DNA(n+1) + diphosphate</text>
        <dbReference type="Rhea" id="RHEA:22508"/>
        <dbReference type="Rhea" id="RHEA-COMP:17339"/>
        <dbReference type="Rhea" id="RHEA-COMP:17340"/>
        <dbReference type="ChEBI" id="CHEBI:33019"/>
        <dbReference type="ChEBI" id="CHEBI:61560"/>
        <dbReference type="ChEBI" id="CHEBI:173112"/>
        <dbReference type="EC" id="2.7.7.7"/>
    </reaction>
</comment>
<dbReference type="GO" id="GO:0009360">
    <property type="term" value="C:DNA polymerase III complex"/>
    <property type="evidence" value="ECO:0007669"/>
    <property type="project" value="InterPro"/>
</dbReference>
<protein>
    <recommendedName>
        <fullName evidence="2">DNA polymerase III subunit delta</fullName>
        <ecNumber evidence="1">2.7.7.7</ecNumber>
    </recommendedName>
</protein>
<dbReference type="PANTHER" id="PTHR34388:SF1">
    <property type="entry name" value="DNA POLYMERASE III SUBUNIT DELTA"/>
    <property type="match status" value="1"/>
</dbReference>
<evidence type="ECO:0000313" key="11">
    <source>
        <dbReference type="EMBL" id="MVO99483.1"/>
    </source>
</evidence>
<name>A0A7X3JYT4_9BACL</name>
<feature type="domain" description="DNA polymerase III delta subunit-like C-terminal" evidence="10">
    <location>
        <begin position="217"/>
        <end position="336"/>
    </location>
</feature>
<evidence type="ECO:0000256" key="5">
    <source>
        <dbReference type="ARBA" id="ARBA00022705"/>
    </source>
</evidence>
<dbReference type="OrthoDB" id="9775929at2"/>
<comment type="similarity">
    <text evidence="7">Belongs to the DNA polymerase HolA subunit family.</text>
</comment>
<evidence type="ECO:0000256" key="2">
    <source>
        <dbReference type="ARBA" id="ARBA00017703"/>
    </source>
</evidence>
<dbReference type="InterPro" id="IPR010372">
    <property type="entry name" value="DNA_pol3_delta_N"/>
</dbReference>
<dbReference type="Pfam" id="PF06144">
    <property type="entry name" value="DNA_pol3_delta"/>
    <property type="match status" value="1"/>
</dbReference>
<dbReference type="AlphaFoldDB" id="A0A7X3JYT4"/>
<keyword evidence="4 11" id="KW-0548">Nucleotidyltransferase</keyword>
<dbReference type="SUPFAM" id="SSF48019">
    <property type="entry name" value="post-AAA+ oligomerization domain-like"/>
    <property type="match status" value="1"/>
</dbReference>
<evidence type="ECO:0000256" key="7">
    <source>
        <dbReference type="ARBA" id="ARBA00034754"/>
    </source>
</evidence>